<dbReference type="STRING" id="209880.SAMN02910343_01320"/>
<feature type="transmembrane region" description="Helical" evidence="1">
    <location>
        <begin position="131"/>
        <end position="151"/>
    </location>
</feature>
<evidence type="ECO:0000259" key="2">
    <source>
        <dbReference type="SMART" id="SM00014"/>
    </source>
</evidence>
<proteinExistence type="predicted"/>
<feature type="transmembrane region" description="Helical" evidence="1">
    <location>
        <begin position="163"/>
        <end position="185"/>
    </location>
</feature>
<feature type="transmembrane region" description="Helical" evidence="1">
    <location>
        <begin position="191"/>
        <end position="208"/>
    </location>
</feature>
<dbReference type="PANTHER" id="PTHR14969">
    <property type="entry name" value="SPHINGOSINE-1-PHOSPHATE PHOSPHOHYDROLASE"/>
    <property type="match status" value="1"/>
</dbReference>
<dbReference type="CDD" id="cd03392">
    <property type="entry name" value="PAP2_like_2"/>
    <property type="match status" value="1"/>
</dbReference>
<feature type="domain" description="Phosphatidic acid phosphatase type 2/haloperoxidase" evidence="2">
    <location>
        <begin position="94"/>
        <end position="206"/>
    </location>
</feature>
<dbReference type="SUPFAM" id="SSF48317">
    <property type="entry name" value="Acid phosphatase/Vanadium-dependent haloperoxidase"/>
    <property type="match status" value="1"/>
</dbReference>
<reference evidence="3 4" key="1">
    <citation type="submission" date="2016-10" db="EMBL/GenBank/DDBJ databases">
        <authorList>
            <person name="de Groot N.N."/>
        </authorList>
    </citation>
    <scope>NUCLEOTIDE SEQUENCE [LARGE SCALE GENOMIC DNA]</scope>
    <source>
        <strain evidence="3 4">DSM 15230</strain>
    </source>
</reference>
<keyword evidence="1" id="KW-0812">Transmembrane</keyword>
<dbReference type="Gene3D" id="1.20.144.10">
    <property type="entry name" value="Phosphatidic acid phosphatase type 2/haloperoxidase"/>
    <property type="match status" value="2"/>
</dbReference>
<accession>A0A1G5WDT1</accession>
<keyword evidence="1" id="KW-1133">Transmembrane helix</keyword>
<dbReference type="Proteomes" id="UP000199689">
    <property type="component" value="Unassembled WGS sequence"/>
</dbReference>
<dbReference type="OrthoDB" id="9789113at2"/>
<dbReference type="EMBL" id="FMXA01000018">
    <property type="protein sequence ID" value="SDA56278.1"/>
    <property type="molecule type" value="Genomic_DNA"/>
</dbReference>
<keyword evidence="1" id="KW-0472">Membrane</keyword>
<organism evidence="3 4">
    <name type="scientific">Allisonella histaminiformans</name>
    <dbReference type="NCBI Taxonomy" id="209880"/>
    <lineage>
        <taxon>Bacteria</taxon>
        <taxon>Bacillati</taxon>
        <taxon>Bacillota</taxon>
        <taxon>Negativicutes</taxon>
        <taxon>Veillonellales</taxon>
        <taxon>Veillonellaceae</taxon>
        <taxon>Allisonella</taxon>
    </lineage>
</organism>
<feature type="transmembrane region" description="Helical" evidence="1">
    <location>
        <begin position="65"/>
        <end position="86"/>
    </location>
</feature>
<dbReference type="GeneID" id="87756326"/>
<dbReference type="RefSeq" id="WP_091365081.1">
    <property type="nucleotide sequence ID" value="NZ_FMXA01000018.1"/>
</dbReference>
<protein>
    <submittedName>
        <fullName evidence="3">Undecaprenyl-diphosphatase</fullName>
    </submittedName>
</protein>
<name>A0A1G5WDT1_9FIRM</name>
<dbReference type="InterPro" id="IPR036938">
    <property type="entry name" value="PAP2/HPO_sf"/>
</dbReference>
<feature type="transmembrane region" description="Helical" evidence="1">
    <location>
        <begin position="93"/>
        <end position="111"/>
    </location>
</feature>
<dbReference type="AlphaFoldDB" id="A0A1G5WDT1"/>
<dbReference type="SMART" id="SM00014">
    <property type="entry name" value="acidPPc"/>
    <property type="match status" value="1"/>
</dbReference>
<sequence>MTVKYMRNTFRWLLENTLWLAALAALAGFLVLARHISGAVALHGDRLIHDWVTSFSSIPGMTVLARVVTHFGDPLAYVVFSVLVLAVFRNRHITGAIVVNIVNVGVLNLILKHVVQRPRPDGLHLTEATGYSFPSGHAMASLAFYGFLIYLMDIYVENKILKYTGMFLLGCLTGGIGLSRIYLGVHYPSDILGGYLISFVYLVVYIRFTRSYYRKERKSIHG</sequence>
<keyword evidence="4" id="KW-1185">Reference proteome</keyword>
<dbReference type="InterPro" id="IPR000326">
    <property type="entry name" value="PAP2/HPO"/>
</dbReference>
<evidence type="ECO:0000313" key="3">
    <source>
        <dbReference type="EMBL" id="SDA56278.1"/>
    </source>
</evidence>
<gene>
    <name evidence="3" type="ORF">SAMN02910343_01320</name>
</gene>
<dbReference type="Pfam" id="PF01569">
    <property type="entry name" value="PAP2"/>
    <property type="match status" value="1"/>
</dbReference>
<evidence type="ECO:0000313" key="4">
    <source>
        <dbReference type="Proteomes" id="UP000199689"/>
    </source>
</evidence>
<dbReference type="PANTHER" id="PTHR14969:SF13">
    <property type="entry name" value="AT30094P"/>
    <property type="match status" value="1"/>
</dbReference>
<evidence type="ECO:0000256" key="1">
    <source>
        <dbReference type="SAM" id="Phobius"/>
    </source>
</evidence>